<protein>
    <submittedName>
        <fullName evidence="1">Uncharacterized protein</fullName>
    </submittedName>
</protein>
<proteinExistence type="predicted"/>
<dbReference type="EMBL" id="JARVLH010000001">
    <property type="protein sequence ID" value="MEX5284098.1"/>
    <property type="molecule type" value="Genomic_DNA"/>
</dbReference>
<dbReference type="Proteomes" id="UP001559623">
    <property type="component" value="Unassembled WGS sequence"/>
</dbReference>
<organism evidence="1 2">
    <name type="scientific">Selenomonas sputigena</name>
    <dbReference type="NCBI Taxonomy" id="69823"/>
    <lineage>
        <taxon>Bacteria</taxon>
        <taxon>Bacillati</taxon>
        <taxon>Bacillota</taxon>
        <taxon>Negativicutes</taxon>
        <taxon>Selenomonadales</taxon>
        <taxon>Selenomonadaceae</taxon>
        <taxon>Selenomonas</taxon>
    </lineage>
</organism>
<evidence type="ECO:0000313" key="1">
    <source>
        <dbReference type="EMBL" id="MEX5284098.1"/>
    </source>
</evidence>
<reference evidence="1 2" key="1">
    <citation type="submission" date="2023-04" db="EMBL/GenBank/DDBJ databases">
        <title>Genome Sequence of Selenomonas sputigena ATCC 33150.</title>
        <authorList>
            <person name="Miller D.P."/>
            <person name="Anvari S."/>
            <person name="Polson S.W."/>
            <person name="Macdonald M."/>
            <person name="Mcdowell J.V."/>
        </authorList>
    </citation>
    <scope>NUCLEOTIDE SEQUENCE [LARGE SCALE GENOMIC DNA]</scope>
    <source>
        <strain evidence="1 2">ATCC 33150</strain>
    </source>
</reference>
<evidence type="ECO:0000313" key="2">
    <source>
        <dbReference type="Proteomes" id="UP001559623"/>
    </source>
</evidence>
<sequence>MKYIDANNIEKNELYLHDVLLNDIKIQYLKKEIYFSLTLPAELPQRKQEEKAVLVIKEMLYFKLSANEPWGMGSYIFSVEGKPYKKGFVKIILLLNSGDKIIFCGKNIYMYTEKEQEFSDLQC</sequence>
<accession>A0ABV3X3K5</accession>
<dbReference type="RefSeq" id="WP_368845833.1">
    <property type="nucleotide sequence ID" value="NZ_CP194411.1"/>
</dbReference>
<name>A0ABV3X3K5_9FIRM</name>
<gene>
    <name evidence="1" type="ORF">QCO44_00345</name>
</gene>
<comment type="caution">
    <text evidence="1">The sequence shown here is derived from an EMBL/GenBank/DDBJ whole genome shotgun (WGS) entry which is preliminary data.</text>
</comment>
<keyword evidence="2" id="KW-1185">Reference proteome</keyword>